<sequence length="24" mass="2672">MQGEGEKSPSGIDFRILDNLHTRA</sequence>
<protein>
    <submittedName>
        <fullName evidence="2">Uncharacterized protein</fullName>
    </submittedName>
</protein>
<feature type="compositionally biased region" description="Basic and acidic residues" evidence="1">
    <location>
        <begin position="15"/>
        <end position="24"/>
    </location>
</feature>
<feature type="region of interest" description="Disordered" evidence="1">
    <location>
        <begin position="1"/>
        <end position="24"/>
    </location>
</feature>
<dbReference type="EMBL" id="GBXM01002037">
    <property type="protein sequence ID" value="JAI06541.1"/>
    <property type="molecule type" value="Transcribed_RNA"/>
</dbReference>
<name>A0A0E9XXF8_ANGAN</name>
<reference evidence="2" key="2">
    <citation type="journal article" date="2015" name="Fish Shellfish Immunol.">
        <title>Early steps in the European eel (Anguilla anguilla)-Vibrio vulnificus interaction in the gills: Role of the RtxA13 toxin.</title>
        <authorList>
            <person name="Callol A."/>
            <person name="Pajuelo D."/>
            <person name="Ebbesson L."/>
            <person name="Teles M."/>
            <person name="MacKenzie S."/>
            <person name="Amaro C."/>
        </authorList>
    </citation>
    <scope>NUCLEOTIDE SEQUENCE</scope>
</reference>
<dbReference type="AlphaFoldDB" id="A0A0E9XXF8"/>
<proteinExistence type="predicted"/>
<accession>A0A0E9XXF8</accession>
<organism evidence="2">
    <name type="scientific">Anguilla anguilla</name>
    <name type="common">European freshwater eel</name>
    <name type="synonym">Muraena anguilla</name>
    <dbReference type="NCBI Taxonomy" id="7936"/>
    <lineage>
        <taxon>Eukaryota</taxon>
        <taxon>Metazoa</taxon>
        <taxon>Chordata</taxon>
        <taxon>Craniata</taxon>
        <taxon>Vertebrata</taxon>
        <taxon>Euteleostomi</taxon>
        <taxon>Actinopterygii</taxon>
        <taxon>Neopterygii</taxon>
        <taxon>Teleostei</taxon>
        <taxon>Anguilliformes</taxon>
        <taxon>Anguillidae</taxon>
        <taxon>Anguilla</taxon>
    </lineage>
</organism>
<reference evidence="2" key="1">
    <citation type="submission" date="2014-11" db="EMBL/GenBank/DDBJ databases">
        <authorList>
            <person name="Amaro Gonzalez C."/>
        </authorList>
    </citation>
    <scope>NUCLEOTIDE SEQUENCE</scope>
</reference>
<evidence type="ECO:0000313" key="2">
    <source>
        <dbReference type="EMBL" id="JAI06541.1"/>
    </source>
</evidence>
<evidence type="ECO:0000256" key="1">
    <source>
        <dbReference type="SAM" id="MobiDB-lite"/>
    </source>
</evidence>